<feature type="region of interest" description="Disordered" evidence="1">
    <location>
        <begin position="107"/>
        <end position="152"/>
    </location>
</feature>
<proteinExistence type="predicted"/>
<evidence type="ECO:0000259" key="2">
    <source>
        <dbReference type="PROSITE" id="PS51485"/>
    </source>
</evidence>
<dbReference type="Gene3D" id="3.80.10.10">
    <property type="entry name" value="Ribonuclease Inhibitor"/>
    <property type="match status" value="1"/>
</dbReference>
<feature type="compositionally biased region" description="Basic and acidic residues" evidence="1">
    <location>
        <begin position="107"/>
        <end position="118"/>
    </location>
</feature>
<sequence length="459" mass="47928">MSSTEQALTADHAMDIVFAWEGDYGDGGTHNVYMMPTKEAYDACDLSQIVTYAEARHGDDAHEASGFTISAQELAEAYGYDTPTYWICEVSDHCANAQKITITVSGDDEHADGHHDGDHDGDDAEEHDDHFSDGHDHGDAAPEVPVPEESDAAAAARLDTGRRGPSVAGEDANAATPVGLGEPFLSRVGCIQPGTLVRSVGELRSGASSNCPHFHRWSASGDPTVTMSGLRRVALWINCGDEAAVIELPASRKKGLTEGASVLTAAGASAVRPVEVPAVARDSEVHGDCDRAFAVAPGSDLVAGEAAAIAWLLSGNGARARERCLQKLRGGSIDPPARRMERSDASGVSMSLAGCPNIGKTGVAAVAAALCDRDALRVLGVDGGPLVALRALDLSRCDVGDTGARALAKCCGVSTLELLFLRGNRVTAHGATAFASSLATQLEVRRRPTTPRRGSTRRV</sequence>
<dbReference type="KEGG" id="aaf:AURANDRAFT_71527"/>
<dbReference type="GeneID" id="20228264"/>
<dbReference type="PROSITE" id="PS51485">
    <property type="entry name" value="PHYTOCYANIN"/>
    <property type="match status" value="1"/>
</dbReference>
<dbReference type="EMBL" id="GL833127">
    <property type="protein sequence ID" value="EGB08856.1"/>
    <property type="molecule type" value="Genomic_DNA"/>
</dbReference>
<evidence type="ECO:0000256" key="1">
    <source>
        <dbReference type="SAM" id="MobiDB-lite"/>
    </source>
</evidence>
<evidence type="ECO:0000313" key="4">
    <source>
        <dbReference type="Proteomes" id="UP000002729"/>
    </source>
</evidence>
<accession>F0Y7P2</accession>
<gene>
    <name evidence="3" type="ORF">AURANDRAFT_71527</name>
</gene>
<dbReference type="AlphaFoldDB" id="F0Y7P2"/>
<organism evidence="4">
    <name type="scientific">Aureococcus anophagefferens</name>
    <name type="common">Harmful bloom alga</name>
    <dbReference type="NCBI Taxonomy" id="44056"/>
    <lineage>
        <taxon>Eukaryota</taxon>
        <taxon>Sar</taxon>
        <taxon>Stramenopiles</taxon>
        <taxon>Ochrophyta</taxon>
        <taxon>Pelagophyceae</taxon>
        <taxon>Pelagomonadales</taxon>
        <taxon>Pelagomonadaceae</taxon>
        <taxon>Aureococcus</taxon>
    </lineage>
</organism>
<dbReference type="GO" id="GO:0009055">
    <property type="term" value="F:electron transfer activity"/>
    <property type="evidence" value="ECO:0007669"/>
    <property type="project" value="InterPro"/>
</dbReference>
<dbReference type="Gene3D" id="2.60.40.420">
    <property type="entry name" value="Cupredoxins - blue copper proteins"/>
    <property type="match status" value="1"/>
</dbReference>
<dbReference type="InterPro" id="IPR003245">
    <property type="entry name" value="Phytocyanin_dom"/>
</dbReference>
<dbReference type="SMART" id="SM00368">
    <property type="entry name" value="LRR_RI"/>
    <property type="match status" value="2"/>
</dbReference>
<protein>
    <submittedName>
        <fullName evidence="3">Expressed protein</fullName>
    </submittedName>
</protein>
<dbReference type="SUPFAM" id="SSF52047">
    <property type="entry name" value="RNI-like"/>
    <property type="match status" value="1"/>
</dbReference>
<feature type="domain" description="Phytocyanin" evidence="2">
    <location>
        <begin position="1"/>
        <end position="106"/>
    </location>
</feature>
<reference evidence="3 4" key="1">
    <citation type="journal article" date="2011" name="Proc. Natl. Acad. Sci. U.S.A.">
        <title>Niche of harmful alga Aureococcus anophagefferens revealed through ecogenomics.</title>
        <authorList>
            <person name="Gobler C.J."/>
            <person name="Berry D.L."/>
            <person name="Dyhrman S.T."/>
            <person name="Wilhelm S.W."/>
            <person name="Salamov A."/>
            <person name="Lobanov A.V."/>
            <person name="Zhang Y."/>
            <person name="Collier J.L."/>
            <person name="Wurch L.L."/>
            <person name="Kustka A.B."/>
            <person name="Dill B.D."/>
            <person name="Shah M."/>
            <person name="VerBerkmoes N.C."/>
            <person name="Kuo A."/>
            <person name="Terry A."/>
            <person name="Pangilinan J."/>
            <person name="Lindquist E.A."/>
            <person name="Lucas S."/>
            <person name="Paulsen I.T."/>
            <person name="Hattenrath-Lehmann T.K."/>
            <person name="Talmage S.C."/>
            <person name="Walker E.A."/>
            <person name="Koch F."/>
            <person name="Burson A.M."/>
            <person name="Marcoval M.A."/>
            <person name="Tang Y.Z."/>
            <person name="Lecleir G.R."/>
            <person name="Coyne K.J."/>
            <person name="Berg G.M."/>
            <person name="Bertrand E.M."/>
            <person name="Saito M.A."/>
            <person name="Gladyshev V.N."/>
            <person name="Grigoriev I.V."/>
        </authorList>
    </citation>
    <scope>NUCLEOTIDE SEQUENCE [LARGE SCALE GENOMIC DNA]</scope>
    <source>
        <strain evidence="4">CCMP 1984</strain>
    </source>
</reference>
<evidence type="ECO:0000313" key="3">
    <source>
        <dbReference type="EMBL" id="EGB08856.1"/>
    </source>
</evidence>
<dbReference type="Proteomes" id="UP000002729">
    <property type="component" value="Unassembled WGS sequence"/>
</dbReference>
<dbReference type="InterPro" id="IPR032675">
    <property type="entry name" value="LRR_dom_sf"/>
</dbReference>
<keyword evidence="4" id="KW-1185">Reference proteome</keyword>
<name>F0Y7P2_AURAN</name>
<dbReference type="InterPro" id="IPR008972">
    <property type="entry name" value="Cupredoxin"/>
</dbReference>
<dbReference type="SUPFAM" id="SSF49503">
    <property type="entry name" value="Cupredoxins"/>
    <property type="match status" value="1"/>
</dbReference>
<dbReference type="RefSeq" id="XP_009036833.1">
    <property type="nucleotide sequence ID" value="XM_009038585.1"/>
</dbReference>
<dbReference type="Pfam" id="PF13516">
    <property type="entry name" value="LRR_6"/>
    <property type="match status" value="1"/>
</dbReference>
<feature type="compositionally biased region" description="Basic and acidic residues" evidence="1">
    <location>
        <begin position="127"/>
        <end position="140"/>
    </location>
</feature>
<dbReference type="InParanoid" id="F0Y7P2"/>
<dbReference type="InterPro" id="IPR001611">
    <property type="entry name" value="Leu-rich_rpt"/>
</dbReference>